<dbReference type="Proteomes" id="UP000621510">
    <property type="component" value="Unassembled WGS sequence"/>
</dbReference>
<dbReference type="Gene3D" id="1.10.443.10">
    <property type="entry name" value="Intergrase catalytic core"/>
    <property type="match status" value="1"/>
</dbReference>
<accession>A0ABS1Q7G1</accession>
<dbReference type="InterPro" id="IPR011010">
    <property type="entry name" value="DNA_brk_join_enz"/>
</dbReference>
<dbReference type="InterPro" id="IPR013762">
    <property type="entry name" value="Integrase-like_cat_sf"/>
</dbReference>
<feature type="compositionally biased region" description="Polar residues" evidence="2">
    <location>
        <begin position="1"/>
        <end position="16"/>
    </location>
</feature>
<dbReference type="SUPFAM" id="SSF56349">
    <property type="entry name" value="DNA breaking-rejoining enzymes"/>
    <property type="match status" value="1"/>
</dbReference>
<evidence type="ECO:0000256" key="1">
    <source>
        <dbReference type="ARBA" id="ARBA00023172"/>
    </source>
</evidence>
<feature type="region of interest" description="Disordered" evidence="2">
    <location>
        <begin position="49"/>
        <end position="75"/>
    </location>
</feature>
<evidence type="ECO:0000313" key="3">
    <source>
        <dbReference type="EMBL" id="MBL1120601.1"/>
    </source>
</evidence>
<reference evidence="3 4" key="1">
    <citation type="submission" date="2021-01" db="EMBL/GenBank/DDBJ databases">
        <title>WGS of actinomycetes isolated from Thailand.</title>
        <authorList>
            <person name="Thawai C."/>
        </authorList>
    </citation>
    <scope>NUCLEOTIDE SEQUENCE [LARGE SCALE GENOMIC DNA]</scope>
    <source>
        <strain evidence="3 4">CA3R110</strain>
    </source>
</reference>
<keyword evidence="1" id="KW-0233">DNA recombination</keyword>
<organism evidence="3 4">
    <name type="scientific">Streptomyces endocoffeicus</name>
    <dbReference type="NCBI Taxonomy" id="2898945"/>
    <lineage>
        <taxon>Bacteria</taxon>
        <taxon>Bacillati</taxon>
        <taxon>Actinomycetota</taxon>
        <taxon>Actinomycetes</taxon>
        <taxon>Kitasatosporales</taxon>
        <taxon>Streptomycetaceae</taxon>
        <taxon>Streptomyces</taxon>
    </lineage>
</organism>
<evidence type="ECO:0000313" key="4">
    <source>
        <dbReference type="Proteomes" id="UP000621510"/>
    </source>
</evidence>
<sequence>MGIRQSSTRLRLSPQSLAHRPGHRTRPETIGDIITALGAPAALLRRLTSHSTRHGGAASAKRTGADRKAIAAQSG</sequence>
<dbReference type="EMBL" id="JAERRG010000055">
    <property type="protein sequence ID" value="MBL1120601.1"/>
    <property type="molecule type" value="Genomic_DNA"/>
</dbReference>
<comment type="caution">
    <text evidence="3">The sequence shown here is derived from an EMBL/GenBank/DDBJ whole genome shotgun (WGS) entry which is preliminary data.</text>
</comment>
<evidence type="ECO:0000256" key="2">
    <source>
        <dbReference type="SAM" id="MobiDB-lite"/>
    </source>
</evidence>
<feature type="region of interest" description="Disordered" evidence="2">
    <location>
        <begin position="1"/>
        <end position="27"/>
    </location>
</feature>
<dbReference type="RefSeq" id="WP_201858359.1">
    <property type="nucleotide sequence ID" value="NZ_JAERRG010000055.1"/>
</dbReference>
<protein>
    <submittedName>
        <fullName evidence="3">Uncharacterized protein</fullName>
    </submittedName>
</protein>
<gene>
    <name evidence="3" type="ORF">JK364_51205</name>
</gene>
<keyword evidence="4" id="KW-1185">Reference proteome</keyword>
<proteinExistence type="predicted"/>
<name>A0ABS1Q7G1_9ACTN</name>